<dbReference type="InterPro" id="IPR036188">
    <property type="entry name" value="FAD/NAD-bd_sf"/>
</dbReference>
<evidence type="ECO:0000256" key="3">
    <source>
        <dbReference type="SAM" id="MobiDB-lite"/>
    </source>
</evidence>
<dbReference type="InterPro" id="IPR050816">
    <property type="entry name" value="Flavin-dep_Halogenase_NPB"/>
</dbReference>
<keyword evidence="5" id="KW-1185">Reference proteome</keyword>
<dbReference type="GO" id="GO:0016491">
    <property type="term" value="F:oxidoreductase activity"/>
    <property type="evidence" value="ECO:0007669"/>
    <property type="project" value="UniProtKB-KW"/>
</dbReference>
<dbReference type="PANTHER" id="PTHR43747:SF5">
    <property type="entry name" value="FAD-BINDING DOMAIN-CONTAINING PROTEIN"/>
    <property type="match status" value="1"/>
</dbReference>
<dbReference type="KEGG" id="pfla:Pflav_013120"/>
<evidence type="ECO:0008006" key="6">
    <source>
        <dbReference type="Google" id="ProtNLM"/>
    </source>
</evidence>
<comment type="similarity">
    <text evidence="2">Belongs to the flavin-dependent halogenase family. Bacterial tryptophan halogenase subfamily.</text>
</comment>
<name>A0A6F8XM55_9ACTN</name>
<gene>
    <name evidence="4" type="ORF">Pflav_013120</name>
</gene>
<evidence type="ECO:0000313" key="4">
    <source>
        <dbReference type="EMBL" id="BCB74902.1"/>
    </source>
</evidence>
<reference evidence="4 5" key="2">
    <citation type="submission" date="2020-03" db="EMBL/GenBank/DDBJ databases">
        <authorList>
            <person name="Ichikawa N."/>
            <person name="Kimura A."/>
            <person name="Kitahashi Y."/>
            <person name="Uohara A."/>
        </authorList>
    </citation>
    <scope>NUCLEOTIDE SEQUENCE [LARGE SCALE GENOMIC DNA]</scope>
    <source>
        <strain evidence="4 5">NBRC 107702</strain>
    </source>
</reference>
<dbReference type="Proteomes" id="UP000502508">
    <property type="component" value="Chromosome"/>
</dbReference>
<dbReference type="PANTHER" id="PTHR43747">
    <property type="entry name" value="FAD-BINDING PROTEIN"/>
    <property type="match status" value="1"/>
</dbReference>
<proteinExistence type="inferred from homology"/>
<reference evidence="4 5" key="1">
    <citation type="submission" date="2020-03" db="EMBL/GenBank/DDBJ databases">
        <title>Whole genome shotgun sequence of Phytohabitans flavus NBRC 107702.</title>
        <authorList>
            <person name="Komaki H."/>
            <person name="Tamura T."/>
        </authorList>
    </citation>
    <scope>NUCLEOTIDE SEQUENCE [LARGE SCALE GENOMIC DNA]</scope>
    <source>
        <strain evidence="4 5">NBRC 107702</strain>
    </source>
</reference>
<protein>
    <recommendedName>
        <fullName evidence="6">FAD-binding domain-containing protein</fullName>
    </recommendedName>
</protein>
<accession>A0A6F8XM55</accession>
<dbReference type="AlphaFoldDB" id="A0A6F8XM55"/>
<organism evidence="4 5">
    <name type="scientific">Phytohabitans flavus</name>
    <dbReference type="NCBI Taxonomy" id="1076124"/>
    <lineage>
        <taxon>Bacteria</taxon>
        <taxon>Bacillati</taxon>
        <taxon>Actinomycetota</taxon>
        <taxon>Actinomycetes</taxon>
        <taxon>Micromonosporales</taxon>
        <taxon>Micromonosporaceae</taxon>
    </lineage>
</organism>
<keyword evidence="1" id="KW-0560">Oxidoreductase</keyword>
<evidence type="ECO:0000256" key="1">
    <source>
        <dbReference type="ARBA" id="ARBA00023002"/>
    </source>
</evidence>
<dbReference type="EMBL" id="AP022870">
    <property type="protein sequence ID" value="BCB74902.1"/>
    <property type="molecule type" value="Genomic_DNA"/>
</dbReference>
<sequence>MRRDLDTVHLWGDGYWIWLIRLTNDRISVGVSLHKTRTDLDRNLRTAFWQIIRRYPMLDWLKPENALDFSAYRDLQYISDTYVSPERYVIVGDASSIIDAYYSQGISLSLSTSWHGANIVQRDLSEGVLDTDYIRHVNDAVLADWRIMRSMVKSKYGRAIADSRFFILDHWIDYLVFGSATGIRWGISRWLSQTDGYTSNETPDLASLRVRLGRRLFLSQSVAPFSLVHPARVAGFVERLHENAARRAVWRLDHGVNLRATTGAMRADAPMPALWRLPFLRYRRRADLTMKALREPSFVNLKVGSKPPAVTKTFGVFLLAITAWALGYDVVDTAVRRAFHGVRGLMRRGEGGKANGPEGAARETQLSRTP</sequence>
<evidence type="ECO:0000313" key="5">
    <source>
        <dbReference type="Proteomes" id="UP000502508"/>
    </source>
</evidence>
<dbReference type="Gene3D" id="3.50.50.60">
    <property type="entry name" value="FAD/NAD(P)-binding domain"/>
    <property type="match status" value="1"/>
</dbReference>
<evidence type="ECO:0000256" key="2">
    <source>
        <dbReference type="ARBA" id="ARBA00038396"/>
    </source>
</evidence>
<feature type="region of interest" description="Disordered" evidence="3">
    <location>
        <begin position="347"/>
        <end position="370"/>
    </location>
</feature>